<keyword evidence="2" id="KW-0812">Transmembrane</keyword>
<evidence type="ECO:0000256" key="2">
    <source>
        <dbReference type="SAM" id="Phobius"/>
    </source>
</evidence>
<protein>
    <submittedName>
        <fullName evidence="3">DUF485 domain-containing protein</fullName>
    </submittedName>
</protein>
<proteinExistence type="predicted"/>
<keyword evidence="2" id="KW-1133">Transmembrane helix</keyword>
<name>A0A5Q3QAS0_9PSEU</name>
<dbReference type="Pfam" id="PF04341">
    <property type="entry name" value="DUF485"/>
    <property type="match status" value="1"/>
</dbReference>
<evidence type="ECO:0000256" key="1">
    <source>
        <dbReference type="SAM" id="MobiDB-lite"/>
    </source>
</evidence>
<accession>A0A5Q3QAS0</accession>
<dbReference type="Proteomes" id="UP000371041">
    <property type="component" value="Chromosome"/>
</dbReference>
<evidence type="ECO:0000313" key="4">
    <source>
        <dbReference type="Proteomes" id="UP000371041"/>
    </source>
</evidence>
<feature type="region of interest" description="Disordered" evidence="1">
    <location>
        <begin position="1"/>
        <end position="21"/>
    </location>
</feature>
<dbReference type="PANTHER" id="PTHR38441:SF1">
    <property type="entry name" value="MEMBRANE PROTEIN"/>
    <property type="match status" value="1"/>
</dbReference>
<dbReference type="AlphaFoldDB" id="A0A5Q3QAS0"/>
<feature type="transmembrane region" description="Helical" evidence="2">
    <location>
        <begin position="59"/>
        <end position="81"/>
    </location>
</feature>
<reference evidence="4" key="1">
    <citation type="submission" date="2019-11" db="EMBL/GenBank/DDBJ databases">
        <title>The complete genome sequence of Saccharopolyspora sp. E2A.</title>
        <authorList>
            <person name="Zhang G."/>
        </authorList>
    </citation>
    <scope>NUCLEOTIDE SEQUENCE [LARGE SCALE GENOMIC DNA]</scope>
    <source>
        <strain evidence="4">E2A</strain>
    </source>
</reference>
<dbReference type="InterPro" id="IPR007436">
    <property type="entry name" value="DUF485"/>
</dbReference>
<dbReference type="PANTHER" id="PTHR38441">
    <property type="entry name" value="INTEGRAL MEMBRANE PROTEIN-RELATED"/>
    <property type="match status" value="1"/>
</dbReference>
<keyword evidence="2" id="KW-0472">Membrane</keyword>
<dbReference type="EMBL" id="CP045929">
    <property type="protein sequence ID" value="QGK71572.1"/>
    <property type="molecule type" value="Genomic_DNA"/>
</dbReference>
<evidence type="ECO:0000313" key="3">
    <source>
        <dbReference type="EMBL" id="QGK71572.1"/>
    </source>
</evidence>
<organism evidence="3 4">
    <name type="scientific">Allosaccharopolyspora coralli</name>
    <dbReference type="NCBI Taxonomy" id="2665642"/>
    <lineage>
        <taxon>Bacteria</taxon>
        <taxon>Bacillati</taxon>
        <taxon>Actinomycetota</taxon>
        <taxon>Actinomycetes</taxon>
        <taxon>Pseudonocardiales</taxon>
        <taxon>Pseudonocardiaceae</taxon>
        <taxon>Allosaccharopolyspora</taxon>
    </lineage>
</organism>
<sequence length="138" mass="15197">MSNAPQPAVRPRSRSTAGNEPAAFGRIHESAAPRTDAPDFAAIQQSEEFAALRRRAGRFAFMLTALFLVWYVGYVLLAAYATEFMATELFGSINVGLVLGLLQFVSTLAITGFYVRYCERNFDPEVDEIREKAGVDPA</sequence>
<dbReference type="RefSeq" id="WP_154078146.1">
    <property type="nucleotide sequence ID" value="NZ_CP045929.1"/>
</dbReference>
<feature type="transmembrane region" description="Helical" evidence="2">
    <location>
        <begin position="93"/>
        <end position="115"/>
    </location>
</feature>
<keyword evidence="4" id="KW-1185">Reference proteome</keyword>
<dbReference type="KEGG" id="sace:GIY23_20460"/>
<gene>
    <name evidence="3" type="ORF">GIY23_20460</name>
</gene>